<dbReference type="EMBL" id="PFLF01000054">
    <property type="protein sequence ID" value="PIY69082.1"/>
    <property type="molecule type" value="Genomic_DNA"/>
</dbReference>
<proteinExistence type="predicted"/>
<sequence>MSSLAHETAKITQTAALASLLKTSESGQYLQKVFPGQVVSSFNEEGDPITRISGPRHEGNLAIVFDQKEITRPIEIRYAIPVYDDHTQIGEREVSVTSSCVHMHTKVDRKVGEANHLNTEGYWTIRKEDDGSHRIDAALPYVYSSGVATHDDF</sequence>
<dbReference type="Proteomes" id="UP000230108">
    <property type="component" value="Unassembled WGS sequence"/>
</dbReference>
<gene>
    <name evidence="1" type="ORF">COY90_02640</name>
</gene>
<protein>
    <submittedName>
        <fullName evidence="1">Uncharacterized protein</fullName>
    </submittedName>
</protein>
<accession>A0A2M7QE93</accession>
<organism evidence="1 2">
    <name type="scientific">Candidatus Roizmanbacteria bacterium CG_4_10_14_0_8_um_filter_39_9</name>
    <dbReference type="NCBI Taxonomy" id="1974829"/>
    <lineage>
        <taxon>Bacteria</taxon>
        <taxon>Candidatus Roizmaniibacteriota</taxon>
    </lineage>
</organism>
<comment type="caution">
    <text evidence="1">The sequence shown here is derived from an EMBL/GenBank/DDBJ whole genome shotgun (WGS) entry which is preliminary data.</text>
</comment>
<name>A0A2M7QE93_9BACT</name>
<dbReference type="AlphaFoldDB" id="A0A2M7QE93"/>
<reference evidence="2" key="1">
    <citation type="submission" date="2017-09" db="EMBL/GenBank/DDBJ databases">
        <title>Depth-based differentiation of microbial function through sediment-hosted aquifers and enrichment of novel symbionts in the deep terrestrial subsurface.</title>
        <authorList>
            <person name="Probst A.J."/>
            <person name="Ladd B."/>
            <person name="Jarett J.K."/>
            <person name="Geller-Mcgrath D.E."/>
            <person name="Sieber C.M.K."/>
            <person name="Emerson J.B."/>
            <person name="Anantharaman K."/>
            <person name="Thomas B.C."/>
            <person name="Malmstrom R."/>
            <person name="Stieglmeier M."/>
            <person name="Klingl A."/>
            <person name="Woyke T."/>
            <person name="Ryan C.M."/>
            <person name="Banfield J.F."/>
        </authorList>
    </citation>
    <scope>NUCLEOTIDE SEQUENCE [LARGE SCALE GENOMIC DNA]</scope>
</reference>
<evidence type="ECO:0000313" key="2">
    <source>
        <dbReference type="Proteomes" id="UP000230108"/>
    </source>
</evidence>
<evidence type="ECO:0000313" key="1">
    <source>
        <dbReference type="EMBL" id="PIY69082.1"/>
    </source>
</evidence>